<dbReference type="NCBIfam" id="TIGR04183">
    <property type="entry name" value="Por_Secre_tail"/>
    <property type="match status" value="1"/>
</dbReference>
<dbReference type="Pfam" id="PF18962">
    <property type="entry name" value="Por_Secre_tail"/>
    <property type="match status" value="1"/>
</dbReference>
<evidence type="ECO:0000313" key="3">
    <source>
        <dbReference type="Proteomes" id="UP000281028"/>
    </source>
</evidence>
<gene>
    <name evidence="2" type="ORF">ECE50_012350</name>
</gene>
<dbReference type="OrthoDB" id="9792152at2"/>
<dbReference type="InterPro" id="IPR026444">
    <property type="entry name" value="Secre_tail"/>
</dbReference>
<keyword evidence="1" id="KW-0677">Repeat</keyword>
<dbReference type="EMBL" id="RIAR02000001">
    <property type="protein sequence ID" value="NSL87629.1"/>
    <property type="molecule type" value="Genomic_DNA"/>
</dbReference>
<keyword evidence="3" id="KW-1185">Reference proteome</keyword>
<dbReference type="SUPFAM" id="SSF89260">
    <property type="entry name" value="Collagen-binding domain"/>
    <property type="match status" value="1"/>
</dbReference>
<organism evidence="2 3">
    <name type="scientific">Chitinophaga solisilvae</name>
    <dbReference type="NCBI Taxonomy" id="1233460"/>
    <lineage>
        <taxon>Bacteria</taxon>
        <taxon>Pseudomonadati</taxon>
        <taxon>Bacteroidota</taxon>
        <taxon>Chitinophagia</taxon>
        <taxon>Chitinophagales</taxon>
        <taxon>Chitinophagaceae</taxon>
        <taxon>Chitinophaga</taxon>
    </lineage>
</organism>
<name>A0A3S1CVM9_9BACT</name>
<dbReference type="InterPro" id="IPR024079">
    <property type="entry name" value="MetalloPept_cat_dom_sf"/>
</dbReference>
<dbReference type="Pfam" id="PF00041">
    <property type="entry name" value="fn3"/>
    <property type="match status" value="2"/>
</dbReference>
<evidence type="ECO:0000313" key="2">
    <source>
        <dbReference type="EMBL" id="NSL87629.1"/>
    </source>
</evidence>
<evidence type="ECO:0000256" key="1">
    <source>
        <dbReference type="ARBA" id="ARBA00022737"/>
    </source>
</evidence>
<dbReference type="SMART" id="SM00060">
    <property type="entry name" value="FN3"/>
    <property type="match status" value="2"/>
</dbReference>
<dbReference type="PANTHER" id="PTHR46708:SF2">
    <property type="entry name" value="FIBRONECTIN TYPE-III DOMAIN-CONTAINING PROTEIN"/>
    <property type="match status" value="1"/>
</dbReference>
<dbReference type="GO" id="GO:0008237">
    <property type="term" value="F:metallopeptidase activity"/>
    <property type="evidence" value="ECO:0007669"/>
    <property type="project" value="InterPro"/>
</dbReference>
<dbReference type="InterPro" id="IPR036116">
    <property type="entry name" value="FN3_sf"/>
</dbReference>
<dbReference type="Gene3D" id="3.40.390.10">
    <property type="entry name" value="Collagenase (Catalytic Domain)"/>
    <property type="match status" value="1"/>
</dbReference>
<dbReference type="InterPro" id="IPR050991">
    <property type="entry name" value="ECM_Regulatory_Proteins"/>
</dbReference>
<accession>A0A3S1CVM9</accession>
<dbReference type="Pfam" id="PF13583">
    <property type="entry name" value="Reprolysin_4"/>
    <property type="match status" value="1"/>
</dbReference>
<comment type="caution">
    <text evidence="2">The sequence shown here is derived from an EMBL/GenBank/DDBJ whole genome shotgun (WGS) entry which is preliminary data.</text>
</comment>
<proteinExistence type="predicted"/>
<dbReference type="PROSITE" id="PS50853">
    <property type="entry name" value="FN3"/>
    <property type="match status" value="2"/>
</dbReference>
<dbReference type="InterPro" id="IPR007280">
    <property type="entry name" value="Peptidase_C_arc/bac"/>
</dbReference>
<dbReference type="Gene3D" id="2.60.120.380">
    <property type="match status" value="1"/>
</dbReference>
<reference evidence="2" key="1">
    <citation type="submission" date="2020-05" db="EMBL/GenBank/DDBJ databases">
        <title>Chitinophaga laudate sp. nov., isolated from a tropical peat swamp.</title>
        <authorList>
            <person name="Goh C.B.S."/>
            <person name="Lee M.S."/>
            <person name="Parimannan S."/>
            <person name="Pasbakhsh P."/>
            <person name="Yule C.M."/>
            <person name="Rajandas H."/>
            <person name="Loke S."/>
            <person name="Croft L."/>
            <person name="Tan J.B.L."/>
        </authorList>
    </citation>
    <scope>NUCLEOTIDE SEQUENCE</scope>
    <source>
        <strain evidence="2">Mgbs1</strain>
    </source>
</reference>
<dbReference type="InterPro" id="IPR013783">
    <property type="entry name" value="Ig-like_fold"/>
</dbReference>
<dbReference type="AlphaFoldDB" id="A0A3S1CVM9"/>
<dbReference type="SUPFAM" id="SSF49265">
    <property type="entry name" value="Fibronectin type III"/>
    <property type="match status" value="1"/>
</dbReference>
<protein>
    <submittedName>
        <fullName evidence="2">T9SS type A sorting domain-containing protein</fullName>
    </submittedName>
</protein>
<sequence>MRKVLLLATAMLCSTLSFAQDYWRPHTDAARITTDKAVARLAAPTEFKLFDLNLTPFTNEAFKTVGRAITRSTIISLPNADGALEQFEISEASNFDPALQARFPEIRAFSGKGITDQHATLKLSVSPQGIQTTVFRAGKANEFIEPYSADHKVYMVFKKHPKTLPWKCSTPEHKMAADISKQLPDVTARSTGDLKILRLAQSVTAEYSNYFGATSASQVSLVLAAVNATLTRCNGIYERDLAIHLNLVSGNTNVFYYNPSTDPYSAASSGAGGAWNSELQNTLNSVIGAANYDIGHLFGASGGGGNAGCIGCICVDNSKGSGFTSPADNIPQGDNFDIDYVVHEVGHQLGANHTFSMSNEGTGVNVEPGSGITIMGYAGITSQDLAPHSIDMYHAASIAQIQANLAGKTCPVTINISANNATPVANAGGNFTIPISTPFALTGTATDANASDVLTYTWEQNDNATSAQTGSASVASATKASGPNWISYAPGTSPVRYFPKLATILAGGLITGPLPGGDAGANTEALSSVSRTLRFRFTVRDNAPFSAVAPVSVGQTNFADMTVTVSNTSGPFAVTSPNTNVSWAGNSSQNITWNVANSTTAPVSCANVKISISTDGGTTFSTLVASTPNDGSEAVTIPNTPTTTARIKVEAVGNIFFDISNTNFTITSGSGCAAPGGLTASAITTTTATIGWTAASGAVSYDVDYKATSSSAWINVATATTATSANLTGLTTGTVYDYRVRTNCASGSSSYSAAQFTTTSTGTCNAPAGLNSTGVTASGASVSWGAVSGAVSYDVDYKTNASGTWTSAATGTTATSVNLSGLTSATLYDWRVRTNCSGGNSTYATAQFTTLTSSGCANTLDNATNGTTAGAATIPFNTDVTGLINPSGDVDHYKFVITTRGTITITLRTLPGDYDLKLLNSAGSQVAISQAAGTSNETISRTVAPGTYYAQVYGYSGASSATTCYTLRVQLGTATRGNDIAEENEEKFAEKGEKVEVFPNPVNNIMNLNLTGFKGKADVRLFDTKGHLVLFREVSMANSQLDISALPAGIYIMRVKNGVREVYVKKIIKQ</sequence>
<dbReference type="InterPro" id="IPR003961">
    <property type="entry name" value="FN3_dom"/>
</dbReference>
<dbReference type="Proteomes" id="UP000281028">
    <property type="component" value="Unassembled WGS sequence"/>
</dbReference>
<dbReference type="SUPFAM" id="SSF55486">
    <property type="entry name" value="Metalloproteases ('zincins'), catalytic domain"/>
    <property type="match status" value="1"/>
</dbReference>
<dbReference type="PANTHER" id="PTHR46708">
    <property type="entry name" value="TENASCIN"/>
    <property type="match status" value="1"/>
</dbReference>
<dbReference type="Gene3D" id="2.60.40.10">
    <property type="entry name" value="Immunoglobulins"/>
    <property type="match status" value="2"/>
</dbReference>
<dbReference type="Pfam" id="PF04151">
    <property type="entry name" value="PPC"/>
    <property type="match status" value="1"/>
</dbReference>